<proteinExistence type="predicted"/>
<dbReference type="RefSeq" id="WP_120011053.1">
    <property type="nucleotide sequence ID" value="NZ_CP032482.1"/>
</dbReference>
<accession>A0A8D4SPK6</accession>
<organism evidence="1 2">
    <name type="scientific">Yersinia rochesterensis</name>
    <dbReference type="NCBI Taxonomy" id="1604335"/>
    <lineage>
        <taxon>Bacteria</taxon>
        <taxon>Pseudomonadati</taxon>
        <taxon>Pseudomonadota</taxon>
        <taxon>Gammaproteobacteria</taxon>
        <taxon>Enterobacterales</taxon>
        <taxon>Yersiniaceae</taxon>
        <taxon>Yersinia</taxon>
    </lineage>
</organism>
<protein>
    <submittedName>
        <fullName evidence="1">Uncharacterized protein</fullName>
    </submittedName>
</protein>
<reference evidence="1 2" key="1">
    <citation type="submission" date="2018-09" db="EMBL/GenBank/DDBJ databases">
        <title>Yersinia kristensenii subsp. rochesterensis subsp. nov., Isolated from Human Feces.</title>
        <authorList>
            <person name="Cunningham S.A."/>
            <person name="Jeraldo P."/>
            <person name="Patel R."/>
        </authorList>
    </citation>
    <scope>NUCLEOTIDE SEQUENCE [LARGE SCALE GENOMIC DNA]</scope>
    <source>
        <strain evidence="1 2">ATCC BAA-2637</strain>
    </source>
</reference>
<dbReference type="GeneID" id="82549573"/>
<dbReference type="EMBL" id="CP032482">
    <property type="protein sequence ID" value="AYD42631.1"/>
    <property type="molecule type" value="Genomic_DNA"/>
</dbReference>
<dbReference type="Proteomes" id="UP000265864">
    <property type="component" value="Chromosome"/>
</dbReference>
<evidence type="ECO:0000313" key="2">
    <source>
        <dbReference type="Proteomes" id="UP000265864"/>
    </source>
</evidence>
<name>A0A8D4SPK6_9GAMM</name>
<sequence>MLVGNMVVLKSHPKKEMTVIEVNDNSVLCGWHENKGFHKKNFNREELIIKSPPNLISSIF</sequence>
<evidence type="ECO:0000313" key="1">
    <source>
        <dbReference type="EMBL" id="AYD42631.1"/>
    </source>
</evidence>
<gene>
    <name evidence="1" type="ORF">DXZ79_02040</name>
</gene>
<dbReference type="AlphaFoldDB" id="A0A8D4SPK6"/>